<organism evidence="1 2">
    <name type="scientific">Pristionchus fissidentatus</name>
    <dbReference type="NCBI Taxonomy" id="1538716"/>
    <lineage>
        <taxon>Eukaryota</taxon>
        <taxon>Metazoa</taxon>
        <taxon>Ecdysozoa</taxon>
        <taxon>Nematoda</taxon>
        <taxon>Chromadorea</taxon>
        <taxon>Rhabditida</taxon>
        <taxon>Rhabditina</taxon>
        <taxon>Diplogasteromorpha</taxon>
        <taxon>Diplogasteroidea</taxon>
        <taxon>Neodiplogasteridae</taxon>
        <taxon>Pristionchus</taxon>
    </lineage>
</organism>
<proteinExistence type="predicted"/>
<keyword evidence="2" id="KW-1185">Reference proteome</keyword>
<dbReference type="Proteomes" id="UP001432322">
    <property type="component" value="Unassembled WGS sequence"/>
</dbReference>
<comment type="caution">
    <text evidence="1">The sequence shown here is derived from an EMBL/GenBank/DDBJ whole genome shotgun (WGS) entry which is preliminary data.</text>
</comment>
<feature type="non-terminal residue" evidence="1">
    <location>
        <position position="1"/>
    </location>
</feature>
<evidence type="ECO:0000313" key="1">
    <source>
        <dbReference type="EMBL" id="GMT32849.1"/>
    </source>
</evidence>
<reference evidence="1" key="1">
    <citation type="submission" date="2023-10" db="EMBL/GenBank/DDBJ databases">
        <title>Genome assembly of Pristionchus species.</title>
        <authorList>
            <person name="Yoshida K."/>
            <person name="Sommer R.J."/>
        </authorList>
    </citation>
    <scope>NUCLEOTIDE SEQUENCE</scope>
    <source>
        <strain evidence="1">RS5133</strain>
    </source>
</reference>
<name>A0AAV5WQ82_9BILA</name>
<dbReference type="EMBL" id="BTSY01000006">
    <property type="protein sequence ID" value="GMT32849.1"/>
    <property type="molecule type" value="Genomic_DNA"/>
</dbReference>
<feature type="non-terminal residue" evidence="1">
    <location>
        <position position="84"/>
    </location>
</feature>
<evidence type="ECO:0000313" key="2">
    <source>
        <dbReference type="Proteomes" id="UP001432322"/>
    </source>
</evidence>
<dbReference type="AlphaFoldDB" id="A0AAV5WQ82"/>
<accession>A0AAV5WQ82</accession>
<protein>
    <submittedName>
        <fullName evidence="1">Uncharacterized protein</fullName>
    </submittedName>
</protein>
<sequence length="84" mass="10012">RKRRRRRRDCRSLSISAIHWEDSIHNETASYSSHECKHVERRYDSFPCVPSTPRRSESWCYHLNSRRSLGDTVPPTRSSTPRAR</sequence>
<gene>
    <name evidence="1" type="ORF">PFISCL1PPCAC_24146</name>
</gene>